<keyword evidence="6 7" id="KW-0503">Monooxygenase</keyword>
<dbReference type="RefSeq" id="WP_407337558.1">
    <property type="nucleotide sequence ID" value="NZ_CP136862.1"/>
</dbReference>
<evidence type="ECO:0000256" key="5">
    <source>
        <dbReference type="ARBA" id="ARBA00023004"/>
    </source>
</evidence>
<gene>
    <name evidence="9" type="ORF">RZS28_09650</name>
</gene>
<evidence type="ECO:0000256" key="6">
    <source>
        <dbReference type="ARBA" id="ARBA00023033"/>
    </source>
</evidence>
<dbReference type="InterPro" id="IPR036396">
    <property type="entry name" value="Cyt_P450_sf"/>
</dbReference>
<evidence type="ECO:0000256" key="2">
    <source>
        <dbReference type="ARBA" id="ARBA00022617"/>
    </source>
</evidence>
<keyword evidence="10" id="KW-1185">Reference proteome</keyword>
<organism evidence="9 10">
    <name type="scientific">Methylocapsa polymorpha</name>
    <dbReference type="NCBI Taxonomy" id="3080828"/>
    <lineage>
        <taxon>Bacteria</taxon>
        <taxon>Pseudomonadati</taxon>
        <taxon>Pseudomonadota</taxon>
        <taxon>Alphaproteobacteria</taxon>
        <taxon>Hyphomicrobiales</taxon>
        <taxon>Beijerinckiaceae</taxon>
        <taxon>Methylocapsa</taxon>
    </lineage>
</organism>
<sequence length="473" mass="52572">MANVSTQGAAPEDRPQPPGPKGLPFLGNGLQLKRDPLGFLTDCARTYGDVVRISLPGQAGFLISHPNDIEKTLVAGAQNFVKTSGGQQSRPASRRREQDLMTWVRNFPSDGEAWLPEKELAHPSHRERRQIQPAFHSERIEAYAETMVALTQRSLATWKDGEIRNAHVDMTHLALVVIAKTLFSADAGGEAKKLADAFSTIIAQIVSQMVNPIQIPNFIPTPHNLRLRKAIAQIDGFLEALVRQHRANQDINDLISILLKAQDESDGAVSANDWRYQAMTVFVAGYETTALTLTWALYLISENPDVEAKLAAELNAVLAGQPPRAADVPKLRYTEMIVKETLRLYPPVWLLGPRTCIEDFEVGGYRLPAGSTILISPWVTQRDPRNFEHPQIFDPDRWADESMKQTPKFAYFPFSGGERQCIGKSYAMMEAVLVLATIAQSWRLKLAPGARVEPQPLVTLQPRFGMPMKIAAR</sequence>
<dbReference type="EMBL" id="CP136862">
    <property type="protein sequence ID" value="WOJ88120.1"/>
    <property type="molecule type" value="Genomic_DNA"/>
</dbReference>
<accession>A0ABZ0HMF3</accession>
<feature type="region of interest" description="Disordered" evidence="8">
    <location>
        <begin position="1"/>
        <end position="25"/>
    </location>
</feature>
<evidence type="ECO:0000256" key="3">
    <source>
        <dbReference type="ARBA" id="ARBA00022723"/>
    </source>
</evidence>
<protein>
    <submittedName>
        <fullName evidence="9">Cytochrome P450</fullName>
    </submittedName>
</protein>
<comment type="similarity">
    <text evidence="1 7">Belongs to the cytochrome P450 family.</text>
</comment>
<evidence type="ECO:0000256" key="8">
    <source>
        <dbReference type="SAM" id="MobiDB-lite"/>
    </source>
</evidence>
<dbReference type="Proteomes" id="UP001626536">
    <property type="component" value="Chromosome"/>
</dbReference>
<dbReference type="InterPro" id="IPR017972">
    <property type="entry name" value="Cyt_P450_CS"/>
</dbReference>
<keyword evidence="2 7" id="KW-0349">Heme</keyword>
<proteinExistence type="inferred from homology"/>
<evidence type="ECO:0000256" key="1">
    <source>
        <dbReference type="ARBA" id="ARBA00010617"/>
    </source>
</evidence>
<evidence type="ECO:0000256" key="7">
    <source>
        <dbReference type="RuleBase" id="RU000461"/>
    </source>
</evidence>
<name>A0ABZ0HMF3_9HYPH</name>
<dbReference type="PANTHER" id="PTHR24291">
    <property type="entry name" value="CYTOCHROME P450 FAMILY 4"/>
    <property type="match status" value="1"/>
</dbReference>
<dbReference type="InterPro" id="IPR050196">
    <property type="entry name" value="Cytochrome_P450_Monoox"/>
</dbReference>
<keyword evidence="3 7" id="KW-0479">Metal-binding</keyword>
<evidence type="ECO:0000256" key="4">
    <source>
        <dbReference type="ARBA" id="ARBA00023002"/>
    </source>
</evidence>
<dbReference type="SUPFAM" id="SSF48264">
    <property type="entry name" value="Cytochrome P450"/>
    <property type="match status" value="1"/>
</dbReference>
<dbReference type="PANTHER" id="PTHR24291:SF50">
    <property type="entry name" value="BIFUNCTIONAL ALBAFLAVENONE MONOOXYGENASE_TERPENE SYNTHASE"/>
    <property type="match status" value="1"/>
</dbReference>
<dbReference type="PRINTS" id="PR00385">
    <property type="entry name" value="P450"/>
</dbReference>
<dbReference type="PROSITE" id="PS00086">
    <property type="entry name" value="CYTOCHROME_P450"/>
    <property type="match status" value="1"/>
</dbReference>
<dbReference type="Gene3D" id="1.10.630.10">
    <property type="entry name" value="Cytochrome P450"/>
    <property type="match status" value="1"/>
</dbReference>
<dbReference type="Pfam" id="PF00067">
    <property type="entry name" value="p450"/>
    <property type="match status" value="1"/>
</dbReference>
<evidence type="ECO:0000313" key="10">
    <source>
        <dbReference type="Proteomes" id="UP001626536"/>
    </source>
</evidence>
<evidence type="ECO:0000313" key="9">
    <source>
        <dbReference type="EMBL" id="WOJ88120.1"/>
    </source>
</evidence>
<reference evidence="9 10" key="1">
    <citation type="submission" date="2023-10" db="EMBL/GenBank/DDBJ databases">
        <title>Novel methanotroph of the genus Methylocapsa from a subarctic wetland.</title>
        <authorList>
            <person name="Belova S.E."/>
            <person name="Oshkin I.Y."/>
            <person name="Miroshnikov K."/>
            <person name="Dedysh S.N."/>
        </authorList>
    </citation>
    <scope>NUCLEOTIDE SEQUENCE [LARGE SCALE GENOMIC DNA]</scope>
    <source>
        <strain evidence="9 10">RX1</strain>
    </source>
</reference>
<keyword evidence="4 7" id="KW-0560">Oxidoreductase</keyword>
<keyword evidence="5 7" id="KW-0408">Iron</keyword>
<dbReference type="PRINTS" id="PR00465">
    <property type="entry name" value="EP450IV"/>
</dbReference>
<dbReference type="CDD" id="cd20620">
    <property type="entry name" value="CYP132-like"/>
    <property type="match status" value="1"/>
</dbReference>
<dbReference type="InterPro" id="IPR001128">
    <property type="entry name" value="Cyt_P450"/>
</dbReference>
<dbReference type="InterPro" id="IPR002403">
    <property type="entry name" value="Cyt_P450_E_grp-IV"/>
</dbReference>